<dbReference type="InterPro" id="IPR000086">
    <property type="entry name" value="NUDIX_hydrolase_dom"/>
</dbReference>
<dbReference type="PANTHER" id="PTHR33336:SF15">
    <property type="entry name" value="ABM DOMAIN-CONTAINING PROTEIN"/>
    <property type="match status" value="1"/>
</dbReference>
<dbReference type="Pfam" id="PF03992">
    <property type="entry name" value="ABM"/>
    <property type="match status" value="1"/>
</dbReference>
<dbReference type="InterPro" id="IPR011008">
    <property type="entry name" value="Dimeric_a/b-barrel"/>
</dbReference>
<dbReference type="EMBL" id="BAABHS010000006">
    <property type="protein sequence ID" value="GAA4958270.1"/>
    <property type="molecule type" value="Genomic_DNA"/>
</dbReference>
<evidence type="ECO:0000259" key="1">
    <source>
        <dbReference type="PROSITE" id="PS51462"/>
    </source>
</evidence>
<evidence type="ECO:0000259" key="2">
    <source>
        <dbReference type="PROSITE" id="PS51725"/>
    </source>
</evidence>
<dbReference type="PROSITE" id="PS51462">
    <property type="entry name" value="NUDIX"/>
    <property type="match status" value="1"/>
</dbReference>
<proteinExistence type="predicted"/>
<dbReference type="InterPro" id="IPR050744">
    <property type="entry name" value="AI-2_Isomerase_LsrG"/>
</dbReference>
<sequence length="240" mass="25557">MSATPSVSCVFVCHDGNGRILLARRAPGARDEAGTWDCGAGALEFGETFEAAVTREVTEEYTAAPQEITPLGMRNVLRGDPVGSHWVAAVFAVRVDPAAVAIGEPHKFDALEWFAPDALPSPVHSQLPETLALFAPAPRRVTAIALLEAAPGREDDVRAQALSMVAPSQAEAGNIAYEAYTHPERPGSWLVFEQWSDRGAFAAHLESPHLTDALAAGPDLLVGPPRELVFETEAGTEDAR</sequence>
<dbReference type="SUPFAM" id="SSF54909">
    <property type="entry name" value="Dimeric alpha+beta barrel"/>
    <property type="match status" value="1"/>
</dbReference>
<evidence type="ECO:0008006" key="5">
    <source>
        <dbReference type="Google" id="ProtNLM"/>
    </source>
</evidence>
<dbReference type="Gene3D" id="3.30.70.100">
    <property type="match status" value="1"/>
</dbReference>
<reference evidence="4" key="1">
    <citation type="journal article" date="2019" name="Int. J. Syst. Evol. Microbiol.">
        <title>The Global Catalogue of Microorganisms (GCM) 10K type strain sequencing project: providing services to taxonomists for standard genome sequencing and annotation.</title>
        <authorList>
            <consortium name="The Broad Institute Genomics Platform"/>
            <consortium name="The Broad Institute Genome Sequencing Center for Infectious Disease"/>
            <person name="Wu L."/>
            <person name="Ma J."/>
        </authorList>
    </citation>
    <scope>NUCLEOTIDE SEQUENCE [LARGE SCALE GENOMIC DNA]</scope>
    <source>
        <strain evidence="4">JCM 17986</strain>
    </source>
</reference>
<evidence type="ECO:0000313" key="3">
    <source>
        <dbReference type="EMBL" id="GAA4958270.1"/>
    </source>
</evidence>
<evidence type="ECO:0000313" key="4">
    <source>
        <dbReference type="Proteomes" id="UP001500466"/>
    </source>
</evidence>
<gene>
    <name evidence="3" type="ORF">GCM10023205_21080</name>
</gene>
<dbReference type="Pfam" id="PF00293">
    <property type="entry name" value="NUDIX"/>
    <property type="match status" value="1"/>
</dbReference>
<protein>
    <recommendedName>
        <fullName evidence="5">Quinol monooxygenase YgiN</fullName>
    </recommendedName>
</protein>
<dbReference type="SUPFAM" id="SSF55811">
    <property type="entry name" value="Nudix"/>
    <property type="match status" value="1"/>
</dbReference>
<feature type="domain" description="ABM" evidence="2">
    <location>
        <begin position="141"/>
        <end position="230"/>
    </location>
</feature>
<organism evidence="3 4">
    <name type="scientific">Yinghuangia aomiensis</name>
    <dbReference type="NCBI Taxonomy" id="676205"/>
    <lineage>
        <taxon>Bacteria</taxon>
        <taxon>Bacillati</taxon>
        <taxon>Actinomycetota</taxon>
        <taxon>Actinomycetes</taxon>
        <taxon>Kitasatosporales</taxon>
        <taxon>Streptomycetaceae</taxon>
        <taxon>Yinghuangia</taxon>
    </lineage>
</organism>
<dbReference type="RefSeq" id="WP_345675094.1">
    <property type="nucleotide sequence ID" value="NZ_BAABHS010000006.1"/>
</dbReference>
<dbReference type="Proteomes" id="UP001500466">
    <property type="component" value="Unassembled WGS sequence"/>
</dbReference>
<dbReference type="InterPro" id="IPR007138">
    <property type="entry name" value="ABM_dom"/>
</dbReference>
<dbReference type="PROSITE" id="PS51725">
    <property type="entry name" value="ABM"/>
    <property type="match status" value="1"/>
</dbReference>
<dbReference type="InterPro" id="IPR015797">
    <property type="entry name" value="NUDIX_hydrolase-like_dom_sf"/>
</dbReference>
<comment type="caution">
    <text evidence="3">The sequence shown here is derived from an EMBL/GenBank/DDBJ whole genome shotgun (WGS) entry which is preliminary data.</text>
</comment>
<dbReference type="Gene3D" id="3.90.79.10">
    <property type="entry name" value="Nucleoside Triphosphate Pyrophosphohydrolase"/>
    <property type="match status" value="1"/>
</dbReference>
<keyword evidence="4" id="KW-1185">Reference proteome</keyword>
<name>A0ABP9H5S6_9ACTN</name>
<dbReference type="PANTHER" id="PTHR33336">
    <property type="entry name" value="QUINOL MONOOXYGENASE YGIN-RELATED"/>
    <property type="match status" value="1"/>
</dbReference>
<feature type="domain" description="Nudix hydrolase" evidence="1">
    <location>
        <begin position="2"/>
        <end position="140"/>
    </location>
</feature>
<accession>A0ABP9H5S6</accession>